<reference evidence="3" key="1">
    <citation type="journal article" date="2019" name="Int. J. Syst. Evol. Microbiol.">
        <title>The Global Catalogue of Microorganisms (GCM) 10K type strain sequencing project: providing services to taxonomists for standard genome sequencing and annotation.</title>
        <authorList>
            <consortium name="The Broad Institute Genomics Platform"/>
            <consortium name="The Broad Institute Genome Sequencing Center for Infectious Disease"/>
            <person name="Wu L."/>
            <person name="Ma J."/>
        </authorList>
    </citation>
    <scope>NUCLEOTIDE SEQUENCE [LARGE SCALE GENOMIC DNA]</scope>
    <source>
        <strain evidence="3">JCM 4395</strain>
    </source>
</reference>
<comment type="caution">
    <text evidence="2">The sequence shown here is derived from an EMBL/GenBank/DDBJ whole genome shotgun (WGS) entry which is preliminary data.</text>
</comment>
<sequence length="136" mass="14526">MGRSAIPVQDRQQDSNLRGVNPEVSATIAPDHVGSPEIGTAAAYVSRITARTKRTPPKEPRPSHREMISVGSDLHGGRAIYDRNAPRPGSPREPGPVKNSGAYSPAALRSASTRSVFSQVNSGSSRPKWPYAAVWA</sequence>
<protein>
    <submittedName>
        <fullName evidence="2">Uncharacterized protein</fullName>
    </submittedName>
</protein>
<feature type="compositionally biased region" description="Polar residues" evidence="1">
    <location>
        <begin position="110"/>
        <end position="125"/>
    </location>
</feature>
<keyword evidence="3" id="KW-1185">Reference proteome</keyword>
<evidence type="ECO:0000313" key="2">
    <source>
        <dbReference type="EMBL" id="GAA2517171.1"/>
    </source>
</evidence>
<feature type="compositionally biased region" description="Basic and acidic residues" evidence="1">
    <location>
        <begin position="56"/>
        <end position="67"/>
    </location>
</feature>
<feature type="region of interest" description="Disordered" evidence="1">
    <location>
        <begin position="1"/>
        <end position="136"/>
    </location>
</feature>
<gene>
    <name evidence="2" type="ORF">GCM10010276_78110</name>
</gene>
<proteinExistence type="predicted"/>
<evidence type="ECO:0000313" key="3">
    <source>
        <dbReference type="Proteomes" id="UP001501777"/>
    </source>
</evidence>
<organism evidence="2 3">
    <name type="scientific">Streptomyces longisporus</name>
    <dbReference type="NCBI Taxonomy" id="1948"/>
    <lineage>
        <taxon>Bacteria</taxon>
        <taxon>Bacillati</taxon>
        <taxon>Actinomycetota</taxon>
        <taxon>Actinomycetes</taxon>
        <taxon>Kitasatosporales</taxon>
        <taxon>Streptomycetaceae</taxon>
        <taxon>Streptomyces</taxon>
    </lineage>
</organism>
<accession>A0ABP6AJN7</accession>
<dbReference type="Proteomes" id="UP001501777">
    <property type="component" value="Unassembled WGS sequence"/>
</dbReference>
<dbReference type="EMBL" id="BAAASG010000024">
    <property type="protein sequence ID" value="GAA2517171.1"/>
    <property type="molecule type" value="Genomic_DNA"/>
</dbReference>
<name>A0ABP6AJN7_STRLO</name>
<evidence type="ECO:0000256" key="1">
    <source>
        <dbReference type="SAM" id="MobiDB-lite"/>
    </source>
</evidence>